<dbReference type="AlphaFoldDB" id="S8AAX2"/>
<feature type="compositionally biased region" description="Polar residues" evidence="1">
    <location>
        <begin position="480"/>
        <end position="491"/>
    </location>
</feature>
<dbReference type="Proteomes" id="UP000015100">
    <property type="component" value="Unassembled WGS sequence"/>
</dbReference>
<evidence type="ECO:0000313" key="3">
    <source>
        <dbReference type="Proteomes" id="UP000015100"/>
    </source>
</evidence>
<comment type="caution">
    <text evidence="2">The sequence shown here is derived from an EMBL/GenBank/DDBJ whole genome shotgun (WGS) entry which is preliminary data.</text>
</comment>
<organism evidence="2 3">
    <name type="scientific">Dactylellina haptotyla (strain CBS 200.50)</name>
    <name type="common">Nematode-trapping fungus</name>
    <name type="synonym">Monacrosporium haptotylum</name>
    <dbReference type="NCBI Taxonomy" id="1284197"/>
    <lineage>
        <taxon>Eukaryota</taxon>
        <taxon>Fungi</taxon>
        <taxon>Dikarya</taxon>
        <taxon>Ascomycota</taxon>
        <taxon>Pezizomycotina</taxon>
        <taxon>Orbiliomycetes</taxon>
        <taxon>Orbiliales</taxon>
        <taxon>Orbiliaceae</taxon>
        <taxon>Dactylellina</taxon>
    </lineage>
</organism>
<proteinExistence type="predicted"/>
<dbReference type="OMA" id="MSWDEVW"/>
<protein>
    <submittedName>
        <fullName evidence="2">Uncharacterized protein</fullName>
    </submittedName>
</protein>
<reference evidence="2 3" key="1">
    <citation type="journal article" date="2013" name="PLoS Genet.">
        <title>Genomic mechanisms accounting for the adaptation to parasitism in nematode-trapping fungi.</title>
        <authorList>
            <person name="Meerupati T."/>
            <person name="Andersson K.M."/>
            <person name="Friman E."/>
            <person name="Kumar D."/>
            <person name="Tunlid A."/>
            <person name="Ahren D."/>
        </authorList>
    </citation>
    <scope>NUCLEOTIDE SEQUENCE [LARGE SCALE GENOMIC DNA]</scope>
    <source>
        <strain evidence="2 3">CBS 200.50</strain>
    </source>
</reference>
<reference evidence="3" key="2">
    <citation type="submission" date="2013-04" db="EMBL/GenBank/DDBJ databases">
        <title>Genomic mechanisms accounting for the adaptation to parasitism in nematode-trapping fungi.</title>
        <authorList>
            <person name="Ahren D.G."/>
        </authorList>
    </citation>
    <scope>NUCLEOTIDE SEQUENCE [LARGE SCALE GENOMIC DNA]</scope>
    <source>
        <strain evidence="3">CBS 200.50</strain>
    </source>
</reference>
<dbReference type="OrthoDB" id="5395381at2759"/>
<name>S8AAX2_DACHA</name>
<gene>
    <name evidence="2" type="ORF">H072_8113</name>
</gene>
<accession>S8AAX2</accession>
<keyword evidence="3" id="KW-1185">Reference proteome</keyword>
<feature type="compositionally biased region" description="Low complexity" evidence="1">
    <location>
        <begin position="458"/>
        <end position="479"/>
    </location>
</feature>
<feature type="compositionally biased region" description="Low complexity" evidence="1">
    <location>
        <begin position="251"/>
        <end position="269"/>
    </location>
</feature>
<sequence>MQFWFNNHLKIFSGSHVRRTFDESPKQCTPLDSNTWLSYKEAKDRPCTNCQLVDIPKICNLVLGILCGVISKLSWNREKRPPSIRELLTTETSFGGAAFAAKPVSELSLEAPISSDSCAVAAAAVTAVSLFGCRGDIKSELSWALEQYLSQQSNVPWTDKIMMAVNSQHYSYGSADIQAAAARIKASSKLDSQAVYYPSQRNIYAPQKKGSNFSRELPTPPEMDYNMEVTMVGVTEHPSSEGRGHHRRSSSHSFSKGSMSSKYSGTSKSGGRRSDYGQEEDEEDNSQNYPNYIPSSHSRSKNKTSSSSDFACWFFKLDPVKYADCMHVHGRSSDLKYAHLKHHFRNGGVPSEFDKNMSWDEVWNTLFPQIAPPNNKYYVINEMIMSILESAAVDGDDVTRFLDAFETPSSRETVTNRIYGLYRDRGTSPGSSTSPNRRNRGSMHLPSFDQIPRSAGKSLIITPPSSSGGSSNSTPALSSRPSQRYPSSHLSYTHDPGYTLQNSDGVDHYHGFSHYHSQLSPSSIHPSDVRKVLIFDEQCNTLWFERELPSPAHFDFGTHYLFHECNKSGREEGIHMESFEELQAEFEWHKAGQIGGNCHFTIFAFKRGQ</sequence>
<evidence type="ECO:0000313" key="2">
    <source>
        <dbReference type="EMBL" id="EPS38241.1"/>
    </source>
</evidence>
<evidence type="ECO:0000256" key="1">
    <source>
        <dbReference type="SAM" id="MobiDB-lite"/>
    </source>
</evidence>
<dbReference type="HOGENOM" id="CLU_448345_0_0_1"/>
<feature type="region of interest" description="Disordered" evidence="1">
    <location>
        <begin position="236"/>
        <end position="304"/>
    </location>
</feature>
<feature type="region of interest" description="Disordered" evidence="1">
    <location>
        <begin position="416"/>
        <end position="497"/>
    </location>
</feature>
<dbReference type="EMBL" id="AQGS01000575">
    <property type="protein sequence ID" value="EPS38241.1"/>
    <property type="molecule type" value="Genomic_DNA"/>
</dbReference>